<keyword evidence="3" id="KW-0812">Transmembrane</keyword>
<gene>
    <name evidence="4" type="ORF">GCM10011335_37110</name>
</gene>
<organism evidence="4 5">
    <name type="scientific">Aureimonas glaciei</name>
    <dbReference type="NCBI Taxonomy" id="1776957"/>
    <lineage>
        <taxon>Bacteria</taxon>
        <taxon>Pseudomonadati</taxon>
        <taxon>Pseudomonadota</taxon>
        <taxon>Alphaproteobacteria</taxon>
        <taxon>Hyphomicrobiales</taxon>
        <taxon>Aurantimonadaceae</taxon>
        <taxon>Aureimonas</taxon>
    </lineage>
</organism>
<dbReference type="AlphaFoldDB" id="A0A916Y480"/>
<keyword evidence="3" id="KW-1133">Transmembrane helix</keyword>
<evidence type="ECO:0000313" key="5">
    <source>
        <dbReference type="Proteomes" id="UP000613160"/>
    </source>
</evidence>
<dbReference type="RefSeq" id="WP_188853501.1">
    <property type="nucleotide sequence ID" value="NZ_BMJJ01000009.1"/>
</dbReference>
<dbReference type="Proteomes" id="UP000613160">
    <property type="component" value="Unassembled WGS sequence"/>
</dbReference>
<feature type="region of interest" description="Disordered" evidence="2">
    <location>
        <begin position="42"/>
        <end position="64"/>
    </location>
</feature>
<keyword evidence="1" id="KW-0175">Coiled coil</keyword>
<sequence length="146" mass="17258">MDWVLDWNRIANLLVILIPFFIAVGGAFKYLLDRSDRKSQALQEAAEKRREDDEKDRDERREREMADMRTSREVFYADILREASRMRELYEAELDRGISLRTALAEAAQREMRLQQTIIELTRKVDHLQDEVAQLRKELAAKSMSL</sequence>
<reference evidence="4" key="1">
    <citation type="journal article" date="2014" name="Int. J. Syst. Evol. Microbiol.">
        <title>Complete genome sequence of Corynebacterium casei LMG S-19264T (=DSM 44701T), isolated from a smear-ripened cheese.</title>
        <authorList>
            <consortium name="US DOE Joint Genome Institute (JGI-PGF)"/>
            <person name="Walter F."/>
            <person name="Albersmeier A."/>
            <person name="Kalinowski J."/>
            <person name="Ruckert C."/>
        </authorList>
    </citation>
    <scope>NUCLEOTIDE SEQUENCE</scope>
    <source>
        <strain evidence="4">CGMCC 1.15493</strain>
    </source>
</reference>
<name>A0A916Y480_9HYPH</name>
<evidence type="ECO:0000313" key="4">
    <source>
        <dbReference type="EMBL" id="GGD30628.1"/>
    </source>
</evidence>
<keyword evidence="3" id="KW-0472">Membrane</keyword>
<evidence type="ECO:0000256" key="2">
    <source>
        <dbReference type="SAM" id="MobiDB-lite"/>
    </source>
</evidence>
<proteinExistence type="predicted"/>
<protein>
    <submittedName>
        <fullName evidence="4">Uncharacterized protein</fullName>
    </submittedName>
</protein>
<evidence type="ECO:0000256" key="3">
    <source>
        <dbReference type="SAM" id="Phobius"/>
    </source>
</evidence>
<evidence type="ECO:0000256" key="1">
    <source>
        <dbReference type="SAM" id="Coils"/>
    </source>
</evidence>
<reference evidence="4" key="2">
    <citation type="submission" date="2020-09" db="EMBL/GenBank/DDBJ databases">
        <authorList>
            <person name="Sun Q."/>
            <person name="Zhou Y."/>
        </authorList>
    </citation>
    <scope>NUCLEOTIDE SEQUENCE</scope>
    <source>
        <strain evidence="4">CGMCC 1.15493</strain>
    </source>
</reference>
<keyword evidence="5" id="KW-1185">Reference proteome</keyword>
<comment type="caution">
    <text evidence="4">The sequence shown here is derived from an EMBL/GenBank/DDBJ whole genome shotgun (WGS) entry which is preliminary data.</text>
</comment>
<feature type="transmembrane region" description="Helical" evidence="3">
    <location>
        <begin position="12"/>
        <end position="32"/>
    </location>
</feature>
<dbReference type="EMBL" id="BMJJ01000009">
    <property type="protein sequence ID" value="GGD30628.1"/>
    <property type="molecule type" value="Genomic_DNA"/>
</dbReference>
<feature type="coiled-coil region" evidence="1">
    <location>
        <begin position="104"/>
        <end position="145"/>
    </location>
</feature>
<accession>A0A916Y480</accession>